<dbReference type="EMBL" id="JAVFKY010000003">
    <property type="protein sequence ID" value="KAK5579609.1"/>
    <property type="molecule type" value="Genomic_DNA"/>
</dbReference>
<evidence type="ECO:0000313" key="3">
    <source>
        <dbReference type="Proteomes" id="UP001344447"/>
    </source>
</evidence>
<dbReference type="Proteomes" id="UP001344447">
    <property type="component" value="Unassembled WGS sequence"/>
</dbReference>
<gene>
    <name evidence="2" type="ORF">RB653_009294</name>
</gene>
<name>A0AAN7TTV2_9MYCE</name>
<feature type="region of interest" description="Disordered" evidence="1">
    <location>
        <begin position="14"/>
        <end position="33"/>
    </location>
</feature>
<dbReference type="AlphaFoldDB" id="A0AAN7TTV2"/>
<feature type="compositionally biased region" description="Low complexity" evidence="1">
    <location>
        <begin position="17"/>
        <end position="31"/>
    </location>
</feature>
<organism evidence="2 3">
    <name type="scientific">Dictyostelium firmibasis</name>
    <dbReference type="NCBI Taxonomy" id="79012"/>
    <lineage>
        <taxon>Eukaryota</taxon>
        <taxon>Amoebozoa</taxon>
        <taxon>Evosea</taxon>
        <taxon>Eumycetozoa</taxon>
        <taxon>Dictyostelia</taxon>
        <taxon>Dictyosteliales</taxon>
        <taxon>Dictyosteliaceae</taxon>
        <taxon>Dictyostelium</taxon>
    </lineage>
</organism>
<evidence type="ECO:0000313" key="2">
    <source>
        <dbReference type="EMBL" id="KAK5579609.1"/>
    </source>
</evidence>
<comment type="caution">
    <text evidence="2">The sequence shown here is derived from an EMBL/GenBank/DDBJ whole genome shotgun (WGS) entry which is preliminary data.</text>
</comment>
<accession>A0AAN7TTV2</accession>
<proteinExistence type="predicted"/>
<sequence>MSCPFKHLYSQGATTGNSNNSSSNNSPYSSNEFTPENANVIVAISETEETVNNWGCQVIRDGGLDFFIKTNKFLECKLQEEEPTTKPVCPFRSQFRNNNNNNNVNSDISLPVGHPPIRDTTTDNNVVIDEEGYFTIPLVNMPPFLTFKELKDILLSMDIRLKDLENNSWENLNFYNELDSTSNEFQLIQDSIQLHEIIKTQNQTLFLK</sequence>
<protein>
    <submittedName>
        <fullName evidence="2">Uncharacterized protein</fullName>
    </submittedName>
</protein>
<reference evidence="2 3" key="1">
    <citation type="submission" date="2023-11" db="EMBL/GenBank/DDBJ databases">
        <title>Dfirmibasis_genome.</title>
        <authorList>
            <person name="Edelbroek B."/>
            <person name="Kjellin J."/>
            <person name="Jerlstrom-Hultqvist J."/>
            <person name="Soderbom F."/>
        </authorList>
    </citation>
    <scope>NUCLEOTIDE SEQUENCE [LARGE SCALE GENOMIC DNA]</scope>
    <source>
        <strain evidence="2 3">TNS-C-14</strain>
    </source>
</reference>
<evidence type="ECO:0000256" key="1">
    <source>
        <dbReference type="SAM" id="MobiDB-lite"/>
    </source>
</evidence>
<keyword evidence="3" id="KW-1185">Reference proteome</keyword>